<protein>
    <recommendedName>
        <fullName evidence="1">Pilus assembly protein C-terminal domain-containing protein</fullName>
    </recommendedName>
</protein>
<gene>
    <name evidence="2" type="ORF">NCTC9419_03166</name>
</gene>
<feature type="domain" description="Pilus assembly protein C-terminal" evidence="1">
    <location>
        <begin position="357"/>
        <end position="450"/>
    </location>
</feature>
<accession>A0A447QP26</accession>
<proteinExistence type="predicted"/>
<dbReference type="Pfam" id="PF15976">
    <property type="entry name" value="CooC_C"/>
    <property type="match status" value="1"/>
</dbReference>
<dbReference type="AlphaFoldDB" id="A0A447QP26"/>
<dbReference type="InterPro" id="IPR031917">
    <property type="entry name" value="Pilus_assem_C"/>
</dbReference>
<evidence type="ECO:0000313" key="3">
    <source>
        <dbReference type="Proteomes" id="UP000271603"/>
    </source>
</evidence>
<name>A0A447QP26_SERRU</name>
<organism evidence="2 3">
    <name type="scientific">Serratia rubidaea</name>
    <name type="common">Serratia marinorubra</name>
    <dbReference type="NCBI Taxonomy" id="61652"/>
    <lineage>
        <taxon>Bacteria</taxon>
        <taxon>Pseudomonadati</taxon>
        <taxon>Pseudomonadota</taxon>
        <taxon>Gammaproteobacteria</taxon>
        <taxon>Enterobacterales</taxon>
        <taxon>Yersiniaceae</taxon>
        <taxon>Serratia</taxon>
    </lineage>
</organism>
<sequence>MMDDDLNYANASVDIPVNTWIAERLYLDGIYGDRGSYGYQAGITKNFYRLGLNLSYRDNRFHGDRQDFRRFGIVPAYDYSYLQFSANTFLPWDIGLGVNFGINTLYQDYGRQNKNKFETWDVNLSRDFSLVDDMNLRVDLGYHRGVNAFVNRQSRNSSSEDRVFAQFTLGMRERSYNHYQSLYLRSRLSGDGGDNNIYSADYALNLDNPGFDRGGKYTLNAGVNHGPDGENNASAGMMVNNRLGYSAAGFSRSFGQDHYQQYYLSQRGGFAVGDGEIALGQGDGAAALIVDATALPEGDFFEARNRNAQPVVVKGGQKTVLTVNPYQKVDPRVEQVFTGKTNAFYNLSVEAPSTWVMPGQVYRVKVSATRNQTATGRLYADGRPLVNARVVGGNAVSDEEGLFVGDFTLKTDERLTSLTVKKEGQNYVCPLLEQNVRMTQGIMQIREVNCEVQ</sequence>
<reference evidence="2 3" key="1">
    <citation type="submission" date="2018-12" db="EMBL/GenBank/DDBJ databases">
        <authorList>
            <consortium name="Pathogen Informatics"/>
        </authorList>
    </citation>
    <scope>NUCLEOTIDE SEQUENCE [LARGE SCALE GENOMIC DNA]</scope>
    <source>
        <strain evidence="2 3">NCTC9419</strain>
    </source>
</reference>
<evidence type="ECO:0000259" key="1">
    <source>
        <dbReference type="Pfam" id="PF15976"/>
    </source>
</evidence>
<dbReference type="STRING" id="61652.AXX16_0015"/>
<dbReference type="EMBL" id="LR134155">
    <property type="protein sequence ID" value="VEA71602.1"/>
    <property type="molecule type" value="Genomic_DNA"/>
</dbReference>
<evidence type="ECO:0000313" key="2">
    <source>
        <dbReference type="EMBL" id="VEA71602.1"/>
    </source>
</evidence>
<dbReference type="Proteomes" id="UP000271603">
    <property type="component" value="Chromosome"/>
</dbReference>